<dbReference type="CDD" id="cd00130">
    <property type="entry name" value="PAS"/>
    <property type="match status" value="1"/>
</dbReference>
<dbReference type="Gene3D" id="3.40.50.2300">
    <property type="match status" value="1"/>
</dbReference>
<evidence type="ECO:0000256" key="5">
    <source>
        <dbReference type="ARBA" id="ARBA00022777"/>
    </source>
</evidence>
<feature type="domain" description="Response regulatory" evidence="9">
    <location>
        <begin position="581"/>
        <end position="701"/>
    </location>
</feature>
<accession>A0A0G4HYJ8</accession>
<evidence type="ECO:0000313" key="10">
    <source>
        <dbReference type="EMBL" id="CEM49634.1"/>
    </source>
</evidence>
<dbReference type="AlphaFoldDB" id="A0A0G4HYJ8"/>
<keyword evidence="5" id="KW-0418">Kinase</keyword>
<keyword evidence="3 6" id="KW-0597">Phosphoprotein</keyword>
<dbReference type="SUPFAM" id="SSF55785">
    <property type="entry name" value="PYP-like sensor domain (PAS domain)"/>
    <property type="match status" value="1"/>
</dbReference>
<name>A0A0G4HYJ8_9ALVE</name>
<dbReference type="PROSITE" id="PS50110">
    <property type="entry name" value="RESPONSE_REGULATORY"/>
    <property type="match status" value="1"/>
</dbReference>
<dbReference type="Gene3D" id="1.10.287.130">
    <property type="match status" value="1"/>
</dbReference>
<evidence type="ECO:0000256" key="7">
    <source>
        <dbReference type="SAM" id="MobiDB-lite"/>
    </source>
</evidence>
<dbReference type="PANTHER" id="PTHR43047:SF64">
    <property type="entry name" value="HISTIDINE KINASE CONTAINING CHEY-HOMOLOGOUS RECEIVER DOMAIN AND PAS DOMAIN-RELATED"/>
    <property type="match status" value="1"/>
</dbReference>
<evidence type="ECO:0000256" key="1">
    <source>
        <dbReference type="ARBA" id="ARBA00000085"/>
    </source>
</evidence>
<dbReference type="Gene3D" id="3.30.450.20">
    <property type="entry name" value="PAS domain"/>
    <property type="match status" value="1"/>
</dbReference>
<feature type="region of interest" description="Disordered" evidence="7">
    <location>
        <begin position="486"/>
        <end position="535"/>
    </location>
</feature>
<evidence type="ECO:0000256" key="4">
    <source>
        <dbReference type="ARBA" id="ARBA00022679"/>
    </source>
</evidence>
<evidence type="ECO:0000256" key="6">
    <source>
        <dbReference type="PROSITE-ProRule" id="PRU00169"/>
    </source>
</evidence>
<dbReference type="SUPFAM" id="SSF55874">
    <property type="entry name" value="ATPase domain of HSP90 chaperone/DNA topoisomerase II/histidine kinase"/>
    <property type="match status" value="1"/>
</dbReference>
<dbReference type="SMART" id="SM00448">
    <property type="entry name" value="REC"/>
    <property type="match status" value="1"/>
</dbReference>
<dbReference type="VEuPathDB" id="CryptoDB:Cvel_9510"/>
<comment type="catalytic activity">
    <reaction evidence="1">
        <text>ATP + protein L-histidine = ADP + protein N-phospho-L-histidine.</text>
        <dbReference type="EC" id="2.7.13.3"/>
    </reaction>
</comment>
<evidence type="ECO:0000256" key="3">
    <source>
        <dbReference type="ARBA" id="ARBA00022553"/>
    </source>
</evidence>
<dbReference type="SMART" id="SM00388">
    <property type="entry name" value="HisKA"/>
    <property type="match status" value="1"/>
</dbReference>
<dbReference type="SUPFAM" id="SSF47384">
    <property type="entry name" value="Homodimeric domain of signal transducing histidine kinase"/>
    <property type="match status" value="1"/>
</dbReference>
<dbReference type="Gene3D" id="3.30.565.10">
    <property type="entry name" value="Histidine kinase-like ATPase, C-terminal domain"/>
    <property type="match status" value="1"/>
</dbReference>
<reference evidence="10" key="1">
    <citation type="submission" date="2014-11" db="EMBL/GenBank/DDBJ databases">
        <authorList>
            <person name="Otto D Thomas"/>
            <person name="Naeem Raeece"/>
        </authorList>
    </citation>
    <scope>NUCLEOTIDE SEQUENCE</scope>
</reference>
<dbReference type="PRINTS" id="PR00344">
    <property type="entry name" value="BCTRLSENSOR"/>
</dbReference>
<dbReference type="Pfam" id="PF02518">
    <property type="entry name" value="HATPase_c"/>
    <property type="match status" value="1"/>
</dbReference>
<dbReference type="InterPro" id="IPR001789">
    <property type="entry name" value="Sig_transdc_resp-reg_receiver"/>
</dbReference>
<evidence type="ECO:0000259" key="9">
    <source>
        <dbReference type="PROSITE" id="PS50110"/>
    </source>
</evidence>
<protein>
    <recommendedName>
        <fullName evidence="2">histidine kinase</fullName>
        <ecNumber evidence="2">2.7.13.3</ecNumber>
    </recommendedName>
</protein>
<dbReference type="CDD" id="cd16922">
    <property type="entry name" value="HATPase_EvgS-ArcB-TorS-like"/>
    <property type="match status" value="1"/>
</dbReference>
<dbReference type="Pfam" id="PF00512">
    <property type="entry name" value="HisKA"/>
    <property type="match status" value="1"/>
</dbReference>
<sequence>MNRLSAETAGLIVSAIDVSDDLILSYWNKEGVLLSTSPTLHRVLGHPLSKLVGSALYDPKNNLKQYFRQGSDGLPVPFQSLCTGSTPEGGFFALERASRVEHPGNFLDYFENGTIGLHMVGPDGTILWANKQDYHPLGYSEEEYIGHNITKFHADGIVIDDILQRLTAGEVLQNYPANLLKKDKTCLKVLIDSSTARGAQGEFLYTRCFTRVAPTVMEGLDVEINKKAIEASSKIKSDFVKTMSHELRTPLNGIIGMSSLLMEMADELEAETAARGGEKCGAQKQREYYEAIAVSGDLLLELVNDILDLSKAEAGKLELESAPFDAAKLVSDVCRISLASAELRRLTLEKSCDFDEGMTDTAFYGDSFRLKQILLNFVGNAIKFSDSGTVKLSLRVRGGVAESSKRELLFSVHDEGIGIEDTSVLFQPFTQANPAITRKYGGTGLGLSICRTLSELMGGSVGVTSQLGKGSTFWLKVELTPCAASPTVSTQSSSGVLSPKDQNHHRSSRSFFGPASRGKGEGGETTLNVRAKSDKEAEECEGRVGVGVGELAEEEGETGGLAVTSTRNGDRLRKCPKNLIRVLIVDDNMINRLVLSKLLSRMGFHDLKEVHDGQQAVDAVEGLWEDSGEAFDLIFMDVNMPVLDGLEATRKIRELPSGDQVYIFGVSADADASKCVESGMDLFIPKPVSIDIIRDAINRCA</sequence>
<dbReference type="InterPro" id="IPR004358">
    <property type="entry name" value="Sig_transdc_His_kin-like_C"/>
</dbReference>
<dbReference type="InterPro" id="IPR036097">
    <property type="entry name" value="HisK_dim/P_sf"/>
</dbReference>
<dbReference type="InterPro" id="IPR003594">
    <property type="entry name" value="HATPase_dom"/>
</dbReference>
<proteinExistence type="predicted"/>
<dbReference type="InterPro" id="IPR011006">
    <property type="entry name" value="CheY-like_superfamily"/>
</dbReference>
<dbReference type="SMART" id="SM00387">
    <property type="entry name" value="HATPase_c"/>
    <property type="match status" value="1"/>
</dbReference>
<dbReference type="InterPro" id="IPR035965">
    <property type="entry name" value="PAS-like_dom_sf"/>
</dbReference>
<dbReference type="Pfam" id="PF00072">
    <property type="entry name" value="Response_reg"/>
    <property type="match status" value="1"/>
</dbReference>
<dbReference type="InterPro" id="IPR005467">
    <property type="entry name" value="His_kinase_dom"/>
</dbReference>
<gene>
    <name evidence="10" type="ORF">Cvel_9510</name>
</gene>
<dbReference type="FunFam" id="3.30.565.10:FF:000010">
    <property type="entry name" value="Sensor histidine kinase RcsC"/>
    <property type="match status" value="1"/>
</dbReference>
<dbReference type="GO" id="GO:0000155">
    <property type="term" value="F:phosphorelay sensor kinase activity"/>
    <property type="evidence" value="ECO:0007669"/>
    <property type="project" value="InterPro"/>
</dbReference>
<dbReference type="InterPro" id="IPR000014">
    <property type="entry name" value="PAS"/>
</dbReference>
<dbReference type="PANTHER" id="PTHR43047">
    <property type="entry name" value="TWO-COMPONENT HISTIDINE PROTEIN KINASE"/>
    <property type="match status" value="1"/>
</dbReference>
<dbReference type="InterPro" id="IPR003661">
    <property type="entry name" value="HisK_dim/P_dom"/>
</dbReference>
<feature type="modified residue" description="4-aspartylphosphate" evidence="6">
    <location>
        <position position="637"/>
    </location>
</feature>
<dbReference type="CDD" id="cd00082">
    <property type="entry name" value="HisKA"/>
    <property type="match status" value="1"/>
</dbReference>
<dbReference type="CDD" id="cd17546">
    <property type="entry name" value="REC_hyHK_CKI1_RcsC-like"/>
    <property type="match status" value="1"/>
</dbReference>
<dbReference type="PROSITE" id="PS50109">
    <property type="entry name" value="HIS_KIN"/>
    <property type="match status" value="1"/>
</dbReference>
<feature type="compositionally biased region" description="Polar residues" evidence="7">
    <location>
        <begin position="486"/>
        <end position="496"/>
    </location>
</feature>
<evidence type="ECO:0000256" key="2">
    <source>
        <dbReference type="ARBA" id="ARBA00012438"/>
    </source>
</evidence>
<feature type="domain" description="Histidine kinase" evidence="8">
    <location>
        <begin position="242"/>
        <end position="481"/>
    </location>
</feature>
<dbReference type="EMBL" id="CDMZ01004396">
    <property type="protein sequence ID" value="CEM49634.1"/>
    <property type="molecule type" value="Genomic_DNA"/>
</dbReference>
<evidence type="ECO:0000259" key="8">
    <source>
        <dbReference type="PROSITE" id="PS50109"/>
    </source>
</evidence>
<dbReference type="PhylomeDB" id="A0A0G4HYJ8"/>
<keyword evidence="4" id="KW-0808">Transferase</keyword>
<dbReference type="InterPro" id="IPR036890">
    <property type="entry name" value="HATPase_C_sf"/>
</dbReference>
<dbReference type="SUPFAM" id="SSF52172">
    <property type="entry name" value="CheY-like"/>
    <property type="match status" value="1"/>
</dbReference>
<dbReference type="EC" id="2.7.13.3" evidence="2"/>
<organism evidence="10">
    <name type="scientific">Chromera velia CCMP2878</name>
    <dbReference type="NCBI Taxonomy" id="1169474"/>
    <lineage>
        <taxon>Eukaryota</taxon>
        <taxon>Sar</taxon>
        <taxon>Alveolata</taxon>
        <taxon>Colpodellida</taxon>
        <taxon>Chromeraceae</taxon>
        <taxon>Chromera</taxon>
    </lineage>
</organism>